<evidence type="ECO:0000259" key="2">
    <source>
        <dbReference type="Pfam" id="PF07223"/>
    </source>
</evidence>
<protein>
    <recommendedName>
        <fullName evidence="2">DUF1421 domain-containing protein</fullName>
    </recommendedName>
</protein>
<comment type="caution">
    <text evidence="3">The sequence shown here is derived from an EMBL/GenBank/DDBJ whole genome shotgun (WGS) entry which is preliminary data.</text>
</comment>
<dbReference type="Proteomes" id="UP001151287">
    <property type="component" value="Unassembled WGS sequence"/>
</dbReference>
<sequence length="594" mass="65946">MTCGAVISKGPHAFGNIFVWLSYNNIILIPQAKRQRFSPIPFFFLFYSSSPYLPSFKKKPQSRKPKVKHLYERNPSSFIGQSMASGSRSSFNFGSDDVLCSYDDFAAQDSSTTKRSDPSAKEFPDGRMARPLVNIYEQEDHSKDELVSTVERCMKKYADTLMRSLDGITGRLSQLEIHCYKLERSIGELRGDMVQGQNEADLKFKSLEKHMQEVHRAVQILRDKQELAEAQKELAKLQTIQKECAPRPEERAPTPVPESAKHEEAPQLSNNQLALVPSRPQVAPTQQQQQLSLQQPPLSHLPMQQDQYTVNQSTTYFPANQAPTQQLPPGYQYVQVTPAQQPQLPVQPSPQPQQAPPPQVSQVVNPVPQQPTPIPQFPHQWAPQQQPNPNHNTQQFTPQAMQPSQAVPPSQPVQPQAAPPRPHTPPGYSPYPPHQPSNPIPESYPVSMSIPTSYSTAPQPGMSRSDMVPVGYGSQGNTRPPLPNQGSFVASPQMVKSGYTNAPPYMQGNMPGYSSGPYNYPPSNAPGIHMGSQQLPRNHPYGEFVEKAVGMGYPREQVTSVAMKFAETGQPMDFNALLDRLNGVSSPSPRAWSG</sequence>
<accession>A0A9Q0HJC9</accession>
<dbReference type="PANTHER" id="PTHR31805:SF16">
    <property type="entry name" value="FORMIN-LIKE PROTEIN (DUF1421)"/>
    <property type="match status" value="1"/>
</dbReference>
<dbReference type="AlphaFoldDB" id="A0A9Q0HJC9"/>
<dbReference type="Pfam" id="PF07223">
    <property type="entry name" value="DUF1421"/>
    <property type="match status" value="1"/>
</dbReference>
<evidence type="ECO:0000256" key="1">
    <source>
        <dbReference type="SAM" id="MobiDB-lite"/>
    </source>
</evidence>
<feature type="region of interest" description="Disordered" evidence="1">
    <location>
        <begin position="241"/>
        <end position="267"/>
    </location>
</feature>
<dbReference type="PANTHER" id="PTHR31805">
    <property type="entry name" value="RECEPTOR-LIKE KINASE, PUTATIVE (DUF1421)-RELATED"/>
    <property type="match status" value="1"/>
</dbReference>
<gene>
    <name evidence="3" type="ORF">LUZ63_019782</name>
</gene>
<proteinExistence type="predicted"/>
<evidence type="ECO:0000313" key="4">
    <source>
        <dbReference type="Proteomes" id="UP001151287"/>
    </source>
</evidence>
<feature type="compositionally biased region" description="Polar residues" evidence="1">
    <location>
        <begin position="449"/>
        <end position="458"/>
    </location>
</feature>
<feature type="region of interest" description="Disordered" evidence="1">
    <location>
        <begin position="341"/>
        <end position="482"/>
    </location>
</feature>
<reference evidence="3" key="1">
    <citation type="journal article" date="2022" name="Cell">
        <title>Repeat-based holocentromeres influence genome architecture and karyotype evolution.</title>
        <authorList>
            <person name="Hofstatter P.G."/>
            <person name="Thangavel G."/>
            <person name="Lux T."/>
            <person name="Neumann P."/>
            <person name="Vondrak T."/>
            <person name="Novak P."/>
            <person name="Zhang M."/>
            <person name="Costa L."/>
            <person name="Castellani M."/>
            <person name="Scott A."/>
            <person name="Toegelov H."/>
            <person name="Fuchs J."/>
            <person name="Mata-Sucre Y."/>
            <person name="Dias Y."/>
            <person name="Vanzela A.L.L."/>
            <person name="Huettel B."/>
            <person name="Almeida C.C.S."/>
            <person name="Simkova H."/>
            <person name="Souza G."/>
            <person name="Pedrosa-Harand A."/>
            <person name="Macas J."/>
            <person name="Mayer K.F.X."/>
            <person name="Houben A."/>
            <person name="Marques A."/>
        </authorList>
    </citation>
    <scope>NUCLEOTIDE SEQUENCE</scope>
    <source>
        <strain evidence="3">RhyBre1mFocal</strain>
    </source>
</reference>
<feature type="compositionally biased region" description="Pro residues" evidence="1">
    <location>
        <begin position="409"/>
        <end position="439"/>
    </location>
</feature>
<feature type="domain" description="DUF1421" evidence="2">
    <location>
        <begin position="541"/>
        <end position="584"/>
    </location>
</feature>
<feature type="compositionally biased region" description="Pro residues" evidence="1">
    <location>
        <begin position="345"/>
        <end position="359"/>
    </location>
</feature>
<organism evidence="3 4">
    <name type="scientific">Rhynchospora breviuscula</name>
    <dbReference type="NCBI Taxonomy" id="2022672"/>
    <lineage>
        <taxon>Eukaryota</taxon>
        <taxon>Viridiplantae</taxon>
        <taxon>Streptophyta</taxon>
        <taxon>Embryophyta</taxon>
        <taxon>Tracheophyta</taxon>
        <taxon>Spermatophyta</taxon>
        <taxon>Magnoliopsida</taxon>
        <taxon>Liliopsida</taxon>
        <taxon>Poales</taxon>
        <taxon>Cyperaceae</taxon>
        <taxon>Cyperoideae</taxon>
        <taxon>Rhynchosporeae</taxon>
        <taxon>Rhynchospora</taxon>
    </lineage>
</organism>
<dbReference type="OrthoDB" id="549883at2759"/>
<evidence type="ECO:0000313" key="3">
    <source>
        <dbReference type="EMBL" id="KAJ1688392.1"/>
    </source>
</evidence>
<name>A0A9Q0HJC9_9POAL</name>
<feature type="compositionally biased region" description="Low complexity" evidence="1">
    <location>
        <begin position="377"/>
        <end position="408"/>
    </location>
</feature>
<keyword evidence="4" id="KW-1185">Reference proteome</keyword>
<dbReference type="EMBL" id="JAMQYH010000005">
    <property type="protein sequence ID" value="KAJ1688392.1"/>
    <property type="molecule type" value="Genomic_DNA"/>
</dbReference>
<dbReference type="InterPro" id="IPR010820">
    <property type="entry name" value="DUF1421"/>
</dbReference>